<comment type="caution">
    <text evidence="2">The sequence shown here is derived from an EMBL/GenBank/DDBJ whole genome shotgun (WGS) entry which is preliminary data.</text>
</comment>
<sequence length="199" mass="22283">MAVAVAPPLPLEHTPLLNPTLLPKPHYHATMSKLTIVIPPRPASRVSQVLPRPQPEEPQSPAGIVAAPAVADGANEDEDSCTGRASDFSCSTCTCDILSPLSTHCEYCVRNGLDHPGRRDSRRERDWMATMEEGRLYTSFSPYPEEQQRRSAWTRCTENEGMLAFLEFMIELQMKLLAIAVPTSLWFILVFVWYENNLA</sequence>
<feature type="transmembrane region" description="Helical" evidence="1">
    <location>
        <begin position="176"/>
        <end position="194"/>
    </location>
</feature>
<gene>
    <name evidence="2" type="ORF">PG991_005395</name>
</gene>
<name>A0ABR1S920_9PEZI</name>
<dbReference type="Proteomes" id="UP001396898">
    <property type="component" value="Unassembled WGS sequence"/>
</dbReference>
<keyword evidence="1" id="KW-0472">Membrane</keyword>
<proteinExistence type="predicted"/>
<keyword evidence="1" id="KW-1133">Transmembrane helix</keyword>
<keyword evidence="3" id="KW-1185">Reference proteome</keyword>
<evidence type="ECO:0000256" key="1">
    <source>
        <dbReference type="SAM" id="Phobius"/>
    </source>
</evidence>
<accession>A0ABR1S920</accession>
<protein>
    <submittedName>
        <fullName evidence="2">Uncharacterized protein</fullName>
    </submittedName>
</protein>
<dbReference type="EMBL" id="JAQQWI010000007">
    <property type="protein sequence ID" value="KAK8028339.1"/>
    <property type="molecule type" value="Genomic_DNA"/>
</dbReference>
<organism evidence="2 3">
    <name type="scientific">Apiospora marii</name>
    <dbReference type="NCBI Taxonomy" id="335849"/>
    <lineage>
        <taxon>Eukaryota</taxon>
        <taxon>Fungi</taxon>
        <taxon>Dikarya</taxon>
        <taxon>Ascomycota</taxon>
        <taxon>Pezizomycotina</taxon>
        <taxon>Sordariomycetes</taxon>
        <taxon>Xylariomycetidae</taxon>
        <taxon>Amphisphaeriales</taxon>
        <taxon>Apiosporaceae</taxon>
        <taxon>Apiospora</taxon>
    </lineage>
</organism>
<evidence type="ECO:0000313" key="3">
    <source>
        <dbReference type="Proteomes" id="UP001396898"/>
    </source>
</evidence>
<evidence type="ECO:0000313" key="2">
    <source>
        <dbReference type="EMBL" id="KAK8028339.1"/>
    </source>
</evidence>
<keyword evidence="1" id="KW-0812">Transmembrane</keyword>
<reference evidence="2 3" key="1">
    <citation type="submission" date="2023-01" db="EMBL/GenBank/DDBJ databases">
        <title>Analysis of 21 Apiospora genomes using comparative genomics revels a genus with tremendous synthesis potential of carbohydrate active enzymes and secondary metabolites.</title>
        <authorList>
            <person name="Sorensen T."/>
        </authorList>
    </citation>
    <scope>NUCLEOTIDE SEQUENCE [LARGE SCALE GENOMIC DNA]</scope>
    <source>
        <strain evidence="2 3">CBS 20057</strain>
    </source>
</reference>